<evidence type="ECO:0000313" key="2">
    <source>
        <dbReference type="EMBL" id="KAJ8782102.1"/>
    </source>
</evidence>
<evidence type="ECO:0000313" key="3">
    <source>
        <dbReference type="EMBL" id="KAJ8796895.1"/>
    </source>
</evidence>
<sequence length="279" mass="30083">MLARAPLMGEGQSEARYPVAEGRRRPGGCCHVSTRPQRRILLSVGPSGCPGITPHVCAPKCQCPGAAGSPRKDQVGCASPQSSNCLERDPESDRKKLQLRSYGRLQPEAHSGTPLAHSEHGPALCPSALRRRLLLSAWLPAEVLEQARSEHVGLAASETEAQPRLQNNLDSSTVGLSVERSSRRFSILFLNREQVRPGYLRQVPGDEEGGTVSRGGADLCLGSSQDWPGRFATAGTVGCHRSTSSSGTTHTQFRLVALVVSFWQFNSTLDPGALMLKRR</sequence>
<proteinExistence type="predicted"/>
<dbReference type="EMBL" id="JAIQCJ010002130">
    <property type="protein sequence ID" value="KAJ8782102.1"/>
    <property type="molecule type" value="Genomic_DNA"/>
</dbReference>
<evidence type="ECO:0000313" key="4">
    <source>
        <dbReference type="Proteomes" id="UP001159641"/>
    </source>
</evidence>
<organism evidence="2 4">
    <name type="scientific">Eschrichtius robustus</name>
    <name type="common">California gray whale</name>
    <name type="synonym">Eschrichtius gibbosus</name>
    <dbReference type="NCBI Taxonomy" id="9764"/>
    <lineage>
        <taxon>Eukaryota</taxon>
        <taxon>Metazoa</taxon>
        <taxon>Chordata</taxon>
        <taxon>Craniata</taxon>
        <taxon>Vertebrata</taxon>
        <taxon>Euteleostomi</taxon>
        <taxon>Mammalia</taxon>
        <taxon>Eutheria</taxon>
        <taxon>Laurasiatheria</taxon>
        <taxon>Artiodactyla</taxon>
        <taxon>Whippomorpha</taxon>
        <taxon>Cetacea</taxon>
        <taxon>Mysticeti</taxon>
        <taxon>Eschrichtiidae</taxon>
        <taxon>Eschrichtius</taxon>
    </lineage>
</organism>
<reference evidence="2 4" key="1">
    <citation type="submission" date="2022-11" db="EMBL/GenBank/DDBJ databases">
        <title>Whole genome sequence of Eschrichtius robustus ER-17-0199.</title>
        <authorList>
            <person name="Bruniche-Olsen A."/>
            <person name="Black A.N."/>
            <person name="Fields C.J."/>
            <person name="Walden K."/>
            <person name="Dewoody J.A."/>
        </authorList>
    </citation>
    <scope>NUCLEOTIDE SEQUENCE [LARGE SCALE GENOMIC DNA]</scope>
    <source>
        <strain evidence="2">ER-17-0199</strain>
        <tissue evidence="2">Blubber</tissue>
    </source>
</reference>
<name>A0AB34GNH1_ESCRO</name>
<dbReference type="Proteomes" id="UP001159641">
    <property type="component" value="Unassembled WGS sequence"/>
</dbReference>
<dbReference type="EMBL" id="JAIQCJ010000291">
    <property type="protein sequence ID" value="KAJ8796895.1"/>
    <property type="molecule type" value="Genomic_DNA"/>
</dbReference>
<evidence type="ECO:0000256" key="1">
    <source>
        <dbReference type="SAM" id="MobiDB-lite"/>
    </source>
</evidence>
<dbReference type="AlphaFoldDB" id="A0AB34GNH1"/>
<accession>A0AB34GNH1</accession>
<feature type="region of interest" description="Disordered" evidence="1">
    <location>
        <begin position="1"/>
        <end position="26"/>
    </location>
</feature>
<gene>
    <name evidence="3" type="ORF">J1605_001966</name>
    <name evidence="2" type="ORF">J1605_010432</name>
</gene>
<feature type="region of interest" description="Disordered" evidence="1">
    <location>
        <begin position="70"/>
        <end position="93"/>
    </location>
</feature>
<keyword evidence="4" id="KW-1185">Reference proteome</keyword>
<comment type="caution">
    <text evidence="2">The sequence shown here is derived from an EMBL/GenBank/DDBJ whole genome shotgun (WGS) entry which is preliminary data.</text>
</comment>
<protein>
    <submittedName>
        <fullName evidence="2">Uncharacterized protein</fullName>
    </submittedName>
</protein>